<evidence type="ECO:0000256" key="1">
    <source>
        <dbReference type="ARBA" id="ARBA00022649"/>
    </source>
</evidence>
<organism evidence="2 3">
    <name type="scientific">Pseudomonas amygdali pv. photiniae</name>
    <dbReference type="NCBI Taxonomy" id="251724"/>
    <lineage>
        <taxon>Bacteria</taxon>
        <taxon>Pseudomonadati</taxon>
        <taxon>Pseudomonadota</taxon>
        <taxon>Gammaproteobacteria</taxon>
        <taxon>Pseudomonadales</taxon>
        <taxon>Pseudomonadaceae</taxon>
        <taxon>Pseudomonas</taxon>
        <taxon>Pseudomonas amygdali</taxon>
    </lineage>
</organism>
<sequence length="77" mass="8513">MLPVVWLSPALDDLREIATYIAWENPSAARRLKSLLQEAIEPVAIYIVLGERQALASSWLTQTTSWSIVSPSSASRS</sequence>
<dbReference type="Gene3D" id="3.30.2310.20">
    <property type="entry name" value="RelE-like"/>
    <property type="match status" value="1"/>
</dbReference>
<accession>A0A0P9SMD8</accession>
<reference evidence="2 3" key="1">
    <citation type="submission" date="2015-09" db="EMBL/GenBank/DDBJ databases">
        <title>Genome announcement of multiple Pseudomonas syringae strains.</title>
        <authorList>
            <person name="Thakur S."/>
            <person name="Wang P.W."/>
            <person name="Gong Y."/>
            <person name="Weir B.S."/>
            <person name="Guttman D.S."/>
        </authorList>
    </citation>
    <scope>NUCLEOTIDE SEQUENCE [LARGE SCALE GENOMIC DNA]</scope>
    <source>
        <strain evidence="2 3">ICMP7840</strain>
    </source>
</reference>
<evidence type="ECO:0000313" key="3">
    <source>
        <dbReference type="Proteomes" id="UP000050469"/>
    </source>
</evidence>
<dbReference type="EMBL" id="LJQO01000493">
    <property type="protein sequence ID" value="KPX60043.1"/>
    <property type="molecule type" value="Genomic_DNA"/>
</dbReference>
<proteinExistence type="predicted"/>
<keyword evidence="1" id="KW-1277">Toxin-antitoxin system</keyword>
<dbReference type="Pfam" id="PF05016">
    <property type="entry name" value="ParE_toxin"/>
    <property type="match status" value="1"/>
</dbReference>
<gene>
    <name evidence="2" type="ORF">ALO53_03312</name>
</gene>
<dbReference type="InterPro" id="IPR007712">
    <property type="entry name" value="RelE/ParE_toxin"/>
</dbReference>
<comment type="caution">
    <text evidence="2">The sequence shown here is derived from an EMBL/GenBank/DDBJ whole genome shotgun (WGS) entry which is preliminary data.</text>
</comment>
<evidence type="ECO:0000313" key="2">
    <source>
        <dbReference type="EMBL" id="KPX60043.1"/>
    </source>
</evidence>
<protein>
    <submittedName>
        <fullName evidence="2">Addiction module toxin, RelE/StbE family</fullName>
    </submittedName>
</protein>
<name>A0A0P9SMD8_PSEA0</name>
<dbReference type="AlphaFoldDB" id="A0A0P9SMD8"/>
<dbReference type="PATRIC" id="fig|251724.3.peg.4572"/>
<dbReference type="Proteomes" id="UP000050469">
    <property type="component" value="Unassembled WGS sequence"/>
</dbReference>
<dbReference type="InterPro" id="IPR035093">
    <property type="entry name" value="RelE/ParE_toxin_dom_sf"/>
</dbReference>